<gene>
    <name evidence="3" type="ORF">SAMN04488522_104876</name>
</gene>
<dbReference type="Proteomes" id="UP000184287">
    <property type="component" value="Unassembled WGS sequence"/>
</dbReference>
<dbReference type="InterPro" id="IPR000326">
    <property type="entry name" value="PAP2/HPO"/>
</dbReference>
<feature type="transmembrane region" description="Helical" evidence="1">
    <location>
        <begin position="187"/>
        <end position="206"/>
    </location>
</feature>
<evidence type="ECO:0000256" key="1">
    <source>
        <dbReference type="SAM" id="Phobius"/>
    </source>
</evidence>
<dbReference type="CDD" id="cd03392">
    <property type="entry name" value="PAP2_like_2"/>
    <property type="match status" value="1"/>
</dbReference>
<feature type="transmembrane region" description="Helical" evidence="1">
    <location>
        <begin position="127"/>
        <end position="148"/>
    </location>
</feature>
<evidence type="ECO:0000259" key="2">
    <source>
        <dbReference type="SMART" id="SM00014"/>
    </source>
</evidence>
<feature type="transmembrane region" description="Helical" evidence="1">
    <location>
        <begin position="7"/>
        <end position="30"/>
    </location>
</feature>
<feature type="transmembrane region" description="Helical" evidence="1">
    <location>
        <begin position="88"/>
        <end position="107"/>
    </location>
</feature>
<feature type="domain" description="Phosphatidic acid phosphatase type 2/haloperoxidase" evidence="2">
    <location>
        <begin position="87"/>
        <end position="202"/>
    </location>
</feature>
<dbReference type="PANTHER" id="PTHR14969:SF13">
    <property type="entry name" value="AT30094P"/>
    <property type="match status" value="1"/>
</dbReference>
<dbReference type="EMBL" id="FQUQ01000004">
    <property type="protein sequence ID" value="SHG20958.1"/>
    <property type="molecule type" value="Genomic_DNA"/>
</dbReference>
<sequence length="216" mass="24224">MNEKRKLILTYLLALVALSFILLTVSIVYLPLPTVDKSFSHAIQSYQSQSLDPIMRFISLIGVMPYSLIMVLLTALLFFLFKLKREAIFTLSTLLAGVASTIVKIIVDRPRPAAPFVHVLEKTVQQSFPSGHVNFYVVFFGFLIVMMYHVKTIPFILRALVITICALLIFFIPISRVYQGAHWFTDVIGGSLLGVLLLSANSYFYLGLARISDKSA</sequence>
<evidence type="ECO:0000313" key="3">
    <source>
        <dbReference type="EMBL" id="SHG20958.1"/>
    </source>
</evidence>
<keyword evidence="1" id="KW-1133">Transmembrane helix</keyword>
<dbReference type="Gene3D" id="1.20.144.10">
    <property type="entry name" value="Phosphatidic acid phosphatase type 2/haloperoxidase"/>
    <property type="match status" value="2"/>
</dbReference>
<name>A0A1M5HYC2_9SPHI</name>
<organism evidence="3 4">
    <name type="scientific">Pedobacter caeni</name>
    <dbReference type="NCBI Taxonomy" id="288992"/>
    <lineage>
        <taxon>Bacteria</taxon>
        <taxon>Pseudomonadati</taxon>
        <taxon>Bacteroidota</taxon>
        <taxon>Sphingobacteriia</taxon>
        <taxon>Sphingobacteriales</taxon>
        <taxon>Sphingobacteriaceae</taxon>
        <taxon>Pedobacter</taxon>
    </lineage>
</organism>
<evidence type="ECO:0000313" key="4">
    <source>
        <dbReference type="Proteomes" id="UP000184287"/>
    </source>
</evidence>
<dbReference type="OrthoDB" id="9773582at2"/>
<keyword evidence="4" id="KW-1185">Reference proteome</keyword>
<feature type="transmembrane region" description="Helical" evidence="1">
    <location>
        <begin position="57"/>
        <end position="81"/>
    </location>
</feature>
<feature type="transmembrane region" description="Helical" evidence="1">
    <location>
        <begin position="155"/>
        <end position="175"/>
    </location>
</feature>
<dbReference type="PANTHER" id="PTHR14969">
    <property type="entry name" value="SPHINGOSINE-1-PHOSPHATE PHOSPHOHYDROLASE"/>
    <property type="match status" value="1"/>
</dbReference>
<accession>A0A1M5HYC2</accession>
<keyword evidence="1" id="KW-0812">Transmembrane</keyword>
<dbReference type="STRING" id="288992.SAMN04488522_104876"/>
<dbReference type="Pfam" id="PF01569">
    <property type="entry name" value="PAP2"/>
    <property type="match status" value="1"/>
</dbReference>
<dbReference type="SMART" id="SM00014">
    <property type="entry name" value="acidPPc"/>
    <property type="match status" value="1"/>
</dbReference>
<dbReference type="SUPFAM" id="SSF48317">
    <property type="entry name" value="Acid phosphatase/Vanadium-dependent haloperoxidase"/>
    <property type="match status" value="1"/>
</dbReference>
<dbReference type="InterPro" id="IPR036938">
    <property type="entry name" value="PAP2/HPO_sf"/>
</dbReference>
<dbReference type="AlphaFoldDB" id="A0A1M5HYC2"/>
<dbReference type="RefSeq" id="WP_073233728.1">
    <property type="nucleotide sequence ID" value="NZ_FQUQ01000004.1"/>
</dbReference>
<keyword evidence="1" id="KW-0472">Membrane</keyword>
<reference evidence="4" key="1">
    <citation type="submission" date="2016-11" db="EMBL/GenBank/DDBJ databases">
        <authorList>
            <person name="Varghese N."/>
            <person name="Submissions S."/>
        </authorList>
    </citation>
    <scope>NUCLEOTIDE SEQUENCE [LARGE SCALE GENOMIC DNA]</scope>
    <source>
        <strain evidence="4">DSM 16990</strain>
    </source>
</reference>
<proteinExistence type="predicted"/>
<protein>
    <submittedName>
        <fullName evidence="3">Undecaprenyl-diphosphatase</fullName>
    </submittedName>
</protein>